<dbReference type="PANTHER" id="PTHR11070:SF2">
    <property type="entry name" value="ATP-DEPENDENT DNA HELICASE SRS2"/>
    <property type="match status" value="1"/>
</dbReference>
<dbReference type="Gene3D" id="1.10.486.10">
    <property type="entry name" value="PCRA, domain 4"/>
    <property type="match status" value="1"/>
</dbReference>
<feature type="compositionally biased region" description="Polar residues" evidence="12">
    <location>
        <begin position="1053"/>
        <end position="1069"/>
    </location>
</feature>
<evidence type="ECO:0000256" key="4">
    <source>
        <dbReference type="ARBA" id="ARBA00022806"/>
    </source>
</evidence>
<dbReference type="GO" id="GO:0000725">
    <property type="term" value="P:recombinational repair"/>
    <property type="evidence" value="ECO:0007669"/>
    <property type="project" value="TreeGrafter"/>
</dbReference>
<dbReference type="GO" id="GO:0005634">
    <property type="term" value="C:nucleus"/>
    <property type="evidence" value="ECO:0007669"/>
    <property type="project" value="TreeGrafter"/>
</dbReference>
<dbReference type="EMBL" id="JAACJL010000045">
    <property type="protein sequence ID" value="KAF4613509.1"/>
    <property type="molecule type" value="Genomic_DNA"/>
</dbReference>
<dbReference type="Proteomes" id="UP000521872">
    <property type="component" value="Unassembled WGS sequence"/>
</dbReference>
<evidence type="ECO:0000256" key="1">
    <source>
        <dbReference type="ARBA" id="ARBA00009922"/>
    </source>
</evidence>
<keyword evidence="5 11" id="KW-0067">ATP-binding</keyword>
<evidence type="ECO:0000256" key="3">
    <source>
        <dbReference type="ARBA" id="ARBA00022801"/>
    </source>
</evidence>
<organism evidence="15 16">
    <name type="scientific">Agrocybe pediades</name>
    <dbReference type="NCBI Taxonomy" id="84607"/>
    <lineage>
        <taxon>Eukaryota</taxon>
        <taxon>Fungi</taxon>
        <taxon>Dikarya</taxon>
        <taxon>Basidiomycota</taxon>
        <taxon>Agaricomycotina</taxon>
        <taxon>Agaricomycetes</taxon>
        <taxon>Agaricomycetidae</taxon>
        <taxon>Agaricales</taxon>
        <taxon>Agaricineae</taxon>
        <taxon>Strophariaceae</taxon>
        <taxon>Agrocybe</taxon>
    </lineage>
</organism>
<keyword evidence="16" id="KW-1185">Reference proteome</keyword>
<keyword evidence="7" id="KW-0413">Isomerase</keyword>
<protein>
    <recommendedName>
        <fullName evidence="9">DNA 3'-5' helicase</fullName>
        <ecNumber evidence="9">5.6.2.4</ecNumber>
    </recommendedName>
</protein>
<dbReference type="PROSITE" id="PS51217">
    <property type="entry name" value="UVRD_HELICASE_CTER"/>
    <property type="match status" value="1"/>
</dbReference>
<reference evidence="15 16" key="1">
    <citation type="submission" date="2019-12" db="EMBL/GenBank/DDBJ databases">
        <authorList>
            <person name="Floudas D."/>
            <person name="Bentzer J."/>
            <person name="Ahren D."/>
            <person name="Johansson T."/>
            <person name="Persson P."/>
            <person name="Tunlid A."/>
        </authorList>
    </citation>
    <scope>NUCLEOTIDE SEQUENCE [LARGE SCALE GENOMIC DNA]</scope>
    <source>
        <strain evidence="15 16">CBS 102.39</strain>
    </source>
</reference>
<comment type="catalytic activity">
    <reaction evidence="8">
        <text>Couples ATP hydrolysis with the unwinding of duplex DNA by translocating in the 3'-5' direction.</text>
        <dbReference type="EC" id="5.6.2.4"/>
    </reaction>
</comment>
<dbReference type="AlphaFoldDB" id="A0A8H4QMB2"/>
<evidence type="ECO:0000256" key="5">
    <source>
        <dbReference type="ARBA" id="ARBA00022840"/>
    </source>
</evidence>
<comment type="catalytic activity">
    <reaction evidence="10">
        <text>ATP + H2O = ADP + phosphate + H(+)</text>
        <dbReference type="Rhea" id="RHEA:13065"/>
        <dbReference type="ChEBI" id="CHEBI:15377"/>
        <dbReference type="ChEBI" id="CHEBI:15378"/>
        <dbReference type="ChEBI" id="CHEBI:30616"/>
        <dbReference type="ChEBI" id="CHEBI:43474"/>
        <dbReference type="ChEBI" id="CHEBI:456216"/>
        <dbReference type="EC" id="5.6.2.4"/>
    </reaction>
</comment>
<feature type="region of interest" description="Disordered" evidence="12">
    <location>
        <begin position="1033"/>
        <end position="1072"/>
    </location>
</feature>
<evidence type="ECO:0000256" key="9">
    <source>
        <dbReference type="ARBA" id="ARBA00034808"/>
    </source>
</evidence>
<sequence length="1101" mass="120820">MTTDTMGSIHVLGLNPAQLKAVEHDPSTPLQILAGPGSGKTKACTTIHNGNLNTQRCYSSICAVTFTNKAANEMRDRLNKLLGKSRTVALQMGTFHSLCAKFLRKHPSAVNLDPNFTICDADDSKKLLSALMKPYADYMVTHDIVLTHGSAASIISQAKAKGKSAAVYFEEIEEKESSERKIGPKSDCAKPKSMLRILAEVYIGYEKILKDNNALDFDDLLIYGVKLFSSHKESVLWCAHILVDEFQDTNTMQYELMKAIGFRRCITIVGDPDQSIYGWRSAEVANLSRMRKDFPNTQQIFLEQNYRSTAAILRACLGIVSEDKNRIPKSLHTMHPLGATPVISQFAEQKEETTFMAQEIKRCVANMGGVLRWSDFVILLRYNALSRPIESALQLAGIPCKILGGHKFFERMEVKDLLAYLQIVDNPNFNPAFVRAVRVPPRGMGDKSLAELETQALKHQIPQLELLERICNGKVPDIKPPIKKKVSAFMQVICKLRTLSKENCPPSVLITRLVDLINYEEYLKKTQQDWDSRWENVQELITFATEVEKEAALKGSPEDHGDTKQSSVLRDFLQASCLSSEGDNDSNEITISTCHAAKGLEWPIVMVPSVDSDTFPFYRTTDVDEERRLLYVACTRAQSLLYLMFAKSRTVGGKTQTKQLSKFVSAVYNKNPGYFTMEVPRFTPNDRVVISNVLSRPIPDQVEVDRRLGELKLNDQLIQPTYRSVNGEWQAVSITGEKISPYVVGSASVDLNHLYAAPDALAAISANFQKDYKKAPFSNAATYSGGSFSRPNAFSDLSANQPFNISRSSIDRPSHSSEPTSQQQPDEHLPSFQIHPKNLSVGFYSAASAFASGSTSEHPLTTTATTLASGSRSLRLTPVAQGKDRKPSNNKVDFVVVEVGSDGGDENTQYEPPVVAGLQPSTSINQASTSKAPCPRSNHDRTRSPGKTTKSTLFQSFKTNIPHADYSGTSQMHPVMGHLASSKLSTAASRSKKIASTPMITSSAQKSYSVPGVAHPAAAPVLVAAAAAGCPEHHRSSQNANNGALVSTKDDNSSTPMSEAHSGINTPTLPQAAVGGLPVKRRLGMGRATTGYSNKKFKRPV</sequence>
<dbReference type="SUPFAM" id="SSF52540">
    <property type="entry name" value="P-loop containing nucleoside triphosphate hydrolases"/>
    <property type="match status" value="1"/>
</dbReference>
<comment type="similarity">
    <text evidence="1">Belongs to the helicase family. UvrD subfamily.</text>
</comment>
<dbReference type="Gene3D" id="3.40.50.300">
    <property type="entry name" value="P-loop containing nucleotide triphosphate hydrolases"/>
    <property type="match status" value="2"/>
</dbReference>
<dbReference type="Pfam" id="PF13361">
    <property type="entry name" value="UvrD_C"/>
    <property type="match status" value="1"/>
</dbReference>
<proteinExistence type="inferred from homology"/>
<dbReference type="GO" id="GO:0016787">
    <property type="term" value="F:hydrolase activity"/>
    <property type="evidence" value="ECO:0007669"/>
    <property type="project" value="UniProtKB-UniRule"/>
</dbReference>
<evidence type="ECO:0000256" key="11">
    <source>
        <dbReference type="PROSITE-ProRule" id="PRU00560"/>
    </source>
</evidence>
<accession>A0A8H4QMB2</accession>
<keyword evidence="2 11" id="KW-0547">Nucleotide-binding</keyword>
<dbReference type="CDD" id="cd17932">
    <property type="entry name" value="DEXQc_UvrD"/>
    <property type="match status" value="1"/>
</dbReference>
<gene>
    <name evidence="15" type="ORF">D9613_007794</name>
</gene>
<feature type="domain" description="UvrD-like helicase C-terminal" evidence="14">
    <location>
        <begin position="310"/>
        <end position="599"/>
    </location>
</feature>
<feature type="compositionally biased region" description="Polar residues" evidence="12">
    <location>
        <begin position="919"/>
        <end position="931"/>
    </location>
</feature>
<feature type="region of interest" description="Disordered" evidence="12">
    <location>
        <begin position="903"/>
        <end position="949"/>
    </location>
</feature>
<evidence type="ECO:0000256" key="8">
    <source>
        <dbReference type="ARBA" id="ARBA00034617"/>
    </source>
</evidence>
<dbReference type="GO" id="GO:0005524">
    <property type="term" value="F:ATP binding"/>
    <property type="evidence" value="ECO:0007669"/>
    <property type="project" value="UniProtKB-UniRule"/>
</dbReference>
<evidence type="ECO:0000256" key="6">
    <source>
        <dbReference type="ARBA" id="ARBA00023125"/>
    </source>
</evidence>
<keyword evidence="4 11" id="KW-0347">Helicase</keyword>
<dbReference type="PANTHER" id="PTHR11070">
    <property type="entry name" value="UVRD / RECB / PCRA DNA HELICASE FAMILY MEMBER"/>
    <property type="match status" value="1"/>
</dbReference>
<comment type="caution">
    <text evidence="15">The sequence shown here is derived from an EMBL/GenBank/DDBJ whole genome shotgun (WGS) entry which is preliminary data.</text>
</comment>
<dbReference type="InterPro" id="IPR000212">
    <property type="entry name" value="DNA_helicase_UvrD/REP"/>
</dbReference>
<dbReference type="InterPro" id="IPR027417">
    <property type="entry name" value="P-loop_NTPase"/>
</dbReference>
<feature type="binding site" evidence="11">
    <location>
        <begin position="34"/>
        <end position="41"/>
    </location>
    <ligand>
        <name>ATP</name>
        <dbReference type="ChEBI" id="CHEBI:30616"/>
    </ligand>
</feature>
<dbReference type="EC" id="5.6.2.4" evidence="9"/>
<dbReference type="Pfam" id="PF00580">
    <property type="entry name" value="UvrD-helicase"/>
    <property type="match status" value="1"/>
</dbReference>
<name>A0A8H4QMB2_9AGAR</name>
<dbReference type="GO" id="GO:0043138">
    <property type="term" value="F:3'-5' DNA helicase activity"/>
    <property type="evidence" value="ECO:0007669"/>
    <property type="project" value="UniProtKB-EC"/>
</dbReference>
<feature type="domain" description="UvrD-like helicase ATP-binding" evidence="13">
    <location>
        <begin position="13"/>
        <end position="309"/>
    </location>
</feature>
<dbReference type="InterPro" id="IPR014016">
    <property type="entry name" value="UvrD-like_ATP-bd"/>
</dbReference>
<feature type="region of interest" description="Disordered" evidence="12">
    <location>
        <begin position="805"/>
        <end position="832"/>
    </location>
</feature>
<evidence type="ECO:0000259" key="13">
    <source>
        <dbReference type="PROSITE" id="PS51198"/>
    </source>
</evidence>
<evidence type="ECO:0000313" key="15">
    <source>
        <dbReference type="EMBL" id="KAF4613509.1"/>
    </source>
</evidence>
<evidence type="ECO:0000256" key="12">
    <source>
        <dbReference type="SAM" id="MobiDB-lite"/>
    </source>
</evidence>
<evidence type="ECO:0000313" key="16">
    <source>
        <dbReference type="Proteomes" id="UP000521872"/>
    </source>
</evidence>
<keyword evidence="6" id="KW-0238">DNA-binding</keyword>
<dbReference type="Gene3D" id="1.10.10.160">
    <property type="match status" value="1"/>
</dbReference>
<dbReference type="PROSITE" id="PS51198">
    <property type="entry name" value="UVRD_HELICASE_ATP_BIND"/>
    <property type="match status" value="1"/>
</dbReference>
<evidence type="ECO:0000256" key="7">
    <source>
        <dbReference type="ARBA" id="ARBA00023235"/>
    </source>
</evidence>
<keyword evidence="3 11" id="KW-0378">Hydrolase</keyword>
<dbReference type="GO" id="GO:0003677">
    <property type="term" value="F:DNA binding"/>
    <property type="evidence" value="ECO:0007669"/>
    <property type="project" value="UniProtKB-KW"/>
</dbReference>
<evidence type="ECO:0000259" key="14">
    <source>
        <dbReference type="PROSITE" id="PS51217"/>
    </source>
</evidence>
<evidence type="ECO:0000256" key="10">
    <source>
        <dbReference type="ARBA" id="ARBA00048988"/>
    </source>
</evidence>
<dbReference type="InterPro" id="IPR014017">
    <property type="entry name" value="DNA_helicase_UvrD-like_C"/>
</dbReference>
<evidence type="ECO:0000256" key="2">
    <source>
        <dbReference type="ARBA" id="ARBA00022741"/>
    </source>
</evidence>
<dbReference type="InterPro" id="IPR013986">
    <property type="entry name" value="DExx_box_DNA_helicase_dom_sf"/>
</dbReference>